<dbReference type="Proteomes" id="UP000257032">
    <property type="component" value="Unassembled WGS sequence"/>
</dbReference>
<evidence type="ECO:0000313" key="2">
    <source>
        <dbReference type="Proteomes" id="UP000257032"/>
    </source>
</evidence>
<comment type="caution">
    <text evidence="1">The sequence shown here is derived from an EMBL/GenBank/DDBJ whole genome shotgun (WGS) entry which is preliminary data.</text>
</comment>
<reference evidence="1 2" key="1">
    <citation type="submission" date="2018-08" db="EMBL/GenBank/DDBJ databases">
        <title>Genome sequence of strict halophilic Halobacillus trueperi SS1 isolated from Lunsu, a salty water body of North West Himalayas.</title>
        <authorList>
            <person name="Gupta S."/>
            <person name="Sharma P."/>
            <person name="Dev K."/>
            <person name="Baumler D."/>
            <person name="Sourirajan A."/>
        </authorList>
    </citation>
    <scope>NUCLEOTIDE SEQUENCE [LARGE SCALE GENOMIC DNA]</scope>
    <source>
        <strain evidence="1 2">SS1</strain>
    </source>
</reference>
<name>A0A3D8VL60_9BACI</name>
<protein>
    <submittedName>
        <fullName evidence="1">Uncharacterized protein</fullName>
    </submittedName>
</protein>
<gene>
    <name evidence="1" type="ORF">DXT76_15325</name>
</gene>
<proteinExistence type="predicted"/>
<dbReference type="EMBL" id="QTLC01000051">
    <property type="protein sequence ID" value="RDY70092.1"/>
    <property type="molecule type" value="Genomic_DNA"/>
</dbReference>
<dbReference type="AlphaFoldDB" id="A0A3D8VL60"/>
<evidence type="ECO:0000313" key="1">
    <source>
        <dbReference type="EMBL" id="RDY70092.1"/>
    </source>
</evidence>
<accession>A0A3D8VL60</accession>
<sequence>MKSRVFFIVTLVVCFGILLVLSKNQSVYIGENEGFEIYYKSDRSNFKVDISITLEPKNKSKDKPNHISYSIYVQDEIMSKGYLKLNEHREYSYHYKSCIGCKHFTSDNLILILFYKGNPQKITLKKQ</sequence>
<organism evidence="1 2">
    <name type="scientific">Halobacillus trueperi</name>
    <dbReference type="NCBI Taxonomy" id="156205"/>
    <lineage>
        <taxon>Bacteria</taxon>
        <taxon>Bacillati</taxon>
        <taxon>Bacillota</taxon>
        <taxon>Bacilli</taxon>
        <taxon>Bacillales</taxon>
        <taxon>Bacillaceae</taxon>
        <taxon>Halobacillus</taxon>
    </lineage>
</organism>